<dbReference type="InterPro" id="IPR054363">
    <property type="entry name" value="GH95_cat"/>
</dbReference>
<dbReference type="InterPro" id="IPR008928">
    <property type="entry name" value="6-hairpin_glycosidase_sf"/>
</dbReference>
<feature type="domain" description="Glycosyl hydrolase family 95 N-terminal" evidence="1">
    <location>
        <begin position="27"/>
        <end position="268"/>
    </location>
</feature>
<evidence type="ECO:0000259" key="1">
    <source>
        <dbReference type="Pfam" id="PF14498"/>
    </source>
</evidence>
<evidence type="ECO:0000313" key="3">
    <source>
        <dbReference type="EMBL" id="MFC5985877.1"/>
    </source>
</evidence>
<dbReference type="Pfam" id="PF22124">
    <property type="entry name" value="Glyco_hydro_95_cat"/>
    <property type="match status" value="1"/>
</dbReference>
<dbReference type="EMBL" id="JBHSQV010000033">
    <property type="protein sequence ID" value="MFC5985877.1"/>
    <property type="molecule type" value="Genomic_DNA"/>
</dbReference>
<evidence type="ECO:0000313" key="4">
    <source>
        <dbReference type="Proteomes" id="UP001596250"/>
    </source>
</evidence>
<dbReference type="Proteomes" id="UP001596250">
    <property type="component" value="Unassembled WGS sequence"/>
</dbReference>
<dbReference type="Gene3D" id="1.50.10.10">
    <property type="match status" value="1"/>
</dbReference>
<dbReference type="InterPro" id="IPR016518">
    <property type="entry name" value="Alpha-L-fucosidase"/>
</dbReference>
<dbReference type="InterPro" id="IPR012341">
    <property type="entry name" value="6hp_glycosidase-like_sf"/>
</dbReference>
<dbReference type="SUPFAM" id="SSF48208">
    <property type="entry name" value="Six-hairpin glycosidases"/>
    <property type="match status" value="1"/>
</dbReference>
<dbReference type="PIRSF" id="PIRSF007663">
    <property type="entry name" value="UCP007663"/>
    <property type="match status" value="1"/>
</dbReference>
<reference evidence="4" key="1">
    <citation type="journal article" date="2019" name="Int. J. Syst. Evol. Microbiol.">
        <title>The Global Catalogue of Microorganisms (GCM) 10K type strain sequencing project: providing services to taxonomists for standard genome sequencing and annotation.</title>
        <authorList>
            <consortium name="The Broad Institute Genomics Platform"/>
            <consortium name="The Broad Institute Genome Sequencing Center for Infectious Disease"/>
            <person name="Wu L."/>
            <person name="Ma J."/>
        </authorList>
    </citation>
    <scope>NUCLEOTIDE SEQUENCE [LARGE SCALE GENOMIC DNA]</scope>
    <source>
        <strain evidence="4">CCM 8749</strain>
    </source>
</reference>
<keyword evidence="4" id="KW-1185">Reference proteome</keyword>
<dbReference type="InterPro" id="IPR027414">
    <property type="entry name" value="GH95_N_dom"/>
</dbReference>
<comment type="caution">
    <text evidence="3">The sequence shown here is derived from an EMBL/GenBank/DDBJ whole genome shotgun (WGS) entry which is preliminary data.</text>
</comment>
<keyword evidence="3" id="KW-0378">Hydrolase</keyword>
<dbReference type="PANTHER" id="PTHR31084">
    <property type="entry name" value="ALPHA-L-FUCOSIDASE 2"/>
    <property type="match status" value="1"/>
</dbReference>
<organism evidence="3 4">
    <name type="scientific">Marinicrinis lubricantis</name>
    <dbReference type="NCBI Taxonomy" id="2086470"/>
    <lineage>
        <taxon>Bacteria</taxon>
        <taxon>Bacillati</taxon>
        <taxon>Bacillota</taxon>
        <taxon>Bacilli</taxon>
        <taxon>Bacillales</taxon>
        <taxon>Paenibacillaceae</taxon>
    </lineage>
</organism>
<dbReference type="GO" id="GO:0016787">
    <property type="term" value="F:hydrolase activity"/>
    <property type="evidence" value="ECO:0007669"/>
    <property type="project" value="UniProtKB-KW"/>
</dbReference>
<proteinExistence type="predicted"/>
<evidence type="ECO:0000259" key="2">
    <source>
        <dbReference type="Pfam" id="PF22124"/>
    </source>
</evidence>
<feature type="domain" description="Glycosyl hydrolase family 95 catalytic" evidence="2">
    <location>
        <begin position="293"/>
        <end position="712"/>
    </location>
</feature>
<protein>
    <submittedName>
        <fullName evidence="3">Glycoside hydrolase N-terminal domain-containing protein</fullName>
    </submittedName>
</protein>
<accession>A0ABW1ILB9</accession>
<dbReference type="Pfam" id="PF14498">
    <property type="entry name" value="Glyco_hyd_65N_2"/>
    <property type="match status" value="1"/>
</dbReference>
<name>A0ABW1ILB9_9BACL</name>
<dbReference type="RefSeq" id="WP_379893149.1">
    <property type="nucleotide sequence ID" value="NZ_CBCSCT010000031.1"/>
</dbReference>
<dbReference type="PANTHER" id="PTHR31084:SF0">
    <property type="entry name" value="ALPHA-L-FUCOSIDASE 2"/>
    <property type="match status" value="1"/>
</dbReference>
<sequence length="817" mass="92750">MTLTQKRTIEASHKEHRQHAHSDQLILKYPASWWKGKWREALPAGNGIIGASVYGAIQDETIMLTHGELWHGGKVDPLPDVSHTLAETRRLIDEGEYMQASWNLTNALKESGYASRLSSPRPAGDLRLSMTLRNAFREYERRLNMATGEVSVTWRDGEVSYERTLFVSRSDHMIVYEIRADQPVMETNIYFDIHPSDNPNQAAKLNQIRETAQFKAEEDYIFYAAKNEDGQDYGAVLRVVLANGGELSAADDGKLRISGTDRALILVKLFVKSSRMLEWNRLKSELAEVDEAYGQLLEKHKKLHGELYHATSLELSEDENGIPNEQLLLDSYAGEAPNVLFQKLWAFGKYLYISATSEQGLPMPLYGLWGGDYRLMWCHYMANENIQMMNWHAPVGGLTPLMKALFRHYRSLMDTFSDNARKLYGCKGIFIPAGTTPGMGVPTQIVPVILNWTGAAGWLARHYFDYYLFTGDQEFLIEEALPFMRETAAFYEDFLVEDEQGQMKIYPSVSPENTPSNMMPGNGESLDHPMPTTINSTMDIAIVKELLSNLIEGSRASGVYLEEIPKWERLLKRMPSYEMNEEGAVKEWQHPAFHDRYNHRHLSHIYPIFPGQELAREELPELFKGFETAVNKRLIGAQTGWSLAHMSSIYARLGDGEKAVESLDILARSCLISNFFTVHNDWRDMGVSMNKIQAPVQLDANLGITNAVQEMLIYVSPRLVKVLPAIPDRWKQGRASGFHFCTGKIDFSWNLNTGQFDAVLYADRATDITLKLPEPFQSYVLSGDDVEYHASTLHDGTYHIRMKPKQQLRIHSNPSGS</sequence>
<gene>
    <name evidence="3" type="ORF">ACFPXP_05460</name>
</gene>